<comment type="similarity">
    <text evidence="5">Belongs to the bacterial solute-binding protein 9 family.</text>
</comment>
<dbReference type="InterPro" id="IPR050492">
    <property type="entry name" value="Bact_metal-bind_prot9"/>
</dbReference>
<name>A0A9E8LZT8_9BACI</name>
<dbReference type="KEGG" id="fhl:OE105_00950"/>
<dbReference type="PRINTS" id="PR00690">
    <property type="entry name" value="ADHESNFAMILY"/>
</dbReference>
<proteinExistence type="inferred from homology"/>
<evidence type="ECO:0000256" key="4">
    <source>
        <dbReference type="ARBA" id="ARBA00022729"/>
    </source>
</evidence>
<dbReference type="PANTHER" id="PTHR42953:SF1">
    <property type="entry name" value="METAL-BINDING PROTEIN HI_0362-RELATED"/>
    <property type="match status" value="1"/>
</dbReference>
<dbReference type="GO" id="GO:0030001">
    <property type="term" value="P:metal ion transport"/>
    <property type="evidence" value="ECO:0007669"/>
    <property type="project" value="InterPro"/>
</dbReference>
<dbReference type="SUPFAM" id="SSF53807">
    <property type="entry name" value="Helical backbone' metal receptor"/>
    <property type="match status" value="1"/>
</dbReference>
<keyword evidence="8" id="KW-1185">Reference proteome</keyword>
<dbReference type="Proteomes" id="UP001164726">
    <property type="component" value="Chromosome"/>
</dbReference>
<evidence type="ECO:0000256" key="5">
    <source>
        <dbReference type="RuleBase" id="RU003512"/>
    </source>
</evidence>
<dbReference type="PANTHER" id="PTHR42953">
    <property type="entry name" value="HIGH-AFFINITY ZINC UPTAKE SYSTEM PROTEIN ZNUA-RELATED"/>
    <property type="match status" value="1"/>
</dbReference>
<organism evidence="7 8">
    <name type="scientific">Fervidibacillus halotolerans</name>
    <dbReference type="NCBI Taxonomy" id="2980027"/>
    <lineage>
        <taxon>Bacteria</taxon>
        <taxon>Bacillati</taxon>
        <taxon>Bacillota</taxon>
        <taxon>Bacilli</taxon>
        <taxon>Bacillales</taxon>
        <taxon>Bacillaceae</taxon>
        <taxon>Fervidibacillus</taxon>
    </lineage>
</organism>
<evidence type="ECO:0000256" key="2">
    <source>
        <dbReference type="ARBA" id="ARBA00022448"/>
    </source>
</evidence>
<dbReference type="EMBL" id="CP106877">
    <property type="protein sequence ID" value="WAA12745.1"/>
    <property type="molecule type" value="Genomic_DNA"/>
</dbReference>
<dbReference type="InterPro" id="IPR006127">
    <property type="entry name" value="ZnuA-like"/>
</dbReference>
<comment type="subcellular location">
    <subcellularLocation>
        <location evidence="1">Cell envelope</location>
    </subcellularLocation>
</comment>
<dbReference type="PROSITE" id="PS51257">
    <property type="entry name" value="PROKAR_LIPOPROTEIN"/>
    <property type="match status" value="1"/>
</dbReference>
<sequence>MNKMKSLLRFTLIGVGIVMFITGCSSNEDRSATSDSSNSSGESKNQITIVTTIAQIAEPIEQIIGDMGQVESLMGPGVDPHLYEATQGDITKLQKANIIFYNGLNLEGNMEEIFENIKDQKMTLALGETIDDSKLLKDEEGALDPHIWFDIDLWKEALESATEVIKEHSPENAETIEQNKQNYFAKMDELKKEAEEKMSRIPKEQRILVTAHDAFGYFGRMWDIEVVGLQGLSTEDEVGLSDIQSTVELLIEKQVPAVFVESSINQNSIKAVIEGAAKEGLEVELGGELFSDAMGEAGTEEGTYIGMYRHNVETIYQALRRGGDS</sequence>
<evidence type="ECO:0000256" key="3">
    <source>
        <dbReference type="ARBA" id="ARBA00022723"/>
    </source>
</evidence>
<dbReference type="Pfam" id="PF01297">
    <property type="entry name" value="ZnuA"/>
    <property type="match status" value="1"/>
</dbReference>
<dbReference type="PRINTS" id="PR00691">
    <property type="entry name" value="ADHESINB"/>
</dbReference>
<evidence type="ECO:0000256" key="1">
    <source>
        <dbReference type="ARBA" id="ARBA00004196"/>
    </source>
</evidence>
<reference evidence="7" key="1">
    <citation type="submission" date="2022-09" db="EMBL/GenBank/DDBJ databases">
        <title>Complete Genomes of Fervidibacillus albus and Fervidibacillus halotolerans isolated from tidal flat sediments.</title>
        <authorList>
            <person name="Kwon K.K."/>
            <person name="Yang S.-H."/>
            <person name="Park M.J."/>
            <person name="Oh H.-M."/>
        </authorList>
    </citation>
    <scope>NUCLEOTIDE SEQUENCE</scope>
    <source>
        <strain evidence="7">MEBiC13594</strain>
    </source>
</reference>
<gene>
    <name evidence="7" type="ORF">OE105_00950</name>
</gene>
<keyword evidence="4" id="KW-0732">Signal</keyword>
<keyword evidence="6" id="KW-0175">Coiled coil</keyword>
<feature type="coiled-coil region" evidence="6">
    <location>
        <begin position="173"/>
        <end position="207"/>
    </location>
</feature>
<evidence type="ECO:0000313" key="7">
    <source>
        <dbReference type="EMBL" id="WAA12745.1"/>
    </source>
</evidence>
<protein>
    <submittedName>
        <fullName evidence="7">Zinc ABC transporter substrate-binding protein</fullName>
    </submittedName>
</protein>
<evidence type="ECO:0000256" key="6">
    <source>
        <dbReference type="SAM" id="Coils"/>
    </source>
</evidence>
<dbReference type="Gene3D" id="3.40.50.1980">
    <property type="entry name" value="Nitrogenase molybdenum iron protein domain"/>
    <property type="match status" value="2"/>
</dbReference>
<dbReference type="GO" id="GO:0007155">
    <property type="term" value="P:cell adhesion"/>
    <property type="evidence" value="ECO:0007669"/>
    <property type="project" value="InterPro"/>
</dbReference>
<accession>A0A9E8LZT8</accession>
<dbReference type="AlphaFoldDB" id="A0A9E8LZT8"/>
<keyword evidence="3" id="KW-0479">Metal-binding</keyword>
<dbReference type="InterPro" id="IPR006128">
    <property type="entry name" value="Lipoprotein_PsaA-like"/>
</dbReference>
<evidence type="ECO:0000313" key="8">
    <source>
        <dbReference type="Proteomes" id="UP001164726"/>
    </source>
</evidence>
<dbReference type="GO" id="GO:0030313">
    <property type="term" value="C:cell envelope"/>
    <property type="evidence" value="ECO:0007669"/>
    <property type="project" value="UniProtKB-SubCell"/>
</dbReference>
<dbReference type="GO" id="GO:0046872">
    <property type="term" value="F:metal ion binding"/>
    <property type="evidence" value="ECO:0007669"/>
    <property type="project" value="UniProtKB-KW"/>
</dbReference>
<keyword evidence="2 5" id="KW-0813">Transport</keyword>
<dbReference type="InterPro" id="IPR006129">
    <property type="entry name" value="AdhesinB"/>
</dbReference>